<accession>A0A1W5DE32</accession>
<proteinExistence type="predicted"/>
<dbReference type="AlphaFoldDB" id="A0A1W5DE32"/>
<reference evidence="3" key="1">
    <citation type="submission" date="2017-03" db="EMBL/GenBank/DDBJ databases">
        <authorList>
            <person name="Sharma R."/>
            <person name="Thines M."/>
        </authorList>
    </citation>
    <scope>NUCLEOTIDE SEQUENCE [LARGE SCALE GENOMIC DNA]</scope>
</reference>
<evidence type="ECO:0000313" key="3">
    <source>
        <dbReference type="Proteomes" id="UP000192927"/>
    </source>
</evidence>
<name>A0A1W5DE32_9LECA</name>
<keyword evidence="1" id="KW-0472">Membrane</keyword>
<organism evidence="2 3">
    <name type="scientific">Lasallia pustulata</name>
    <dbReference type="NCBI Taxonomy" id="136370"/>
    <lineage>
        <taxon>Eukaryota</taxon>
        <taxon>Fungi</taxon>
        <taxon>Dikarya</taxon>
        <taxon>Ascomycota</taxon>
        <taxon>Pezizomycotina</taxon>
        <taxon>Lecanoromycetes</taxon>
        <taxon>OSLEUM clade</taxon>
        <taxon>Umbilicariomycetidae</taxon>
        <taxon>Umbilicariales</taxon>
        <taxon>Umbilicariaceae</taxon>
        <taxon>Lasallia</taxon>
    </lineage>
</organism>
<evidence type="ECO:0000256" key="1">
    <source>
        <dbReference type="SAM" id="Phobius"/>
    </source>
</evidence>
<feature type="transmembrane region" description="Helical" evidence="1">
    <location>
        <begin position="57"/>
        <end position="84"/>
    </location>
</feature>
<dbReference type="Proteomes" id="UP000192927">
    <property type="component" value="Unassembled WGS sequence"/>
</dbReference>
<dbReference type="EMBL" id="FWEW01003840">
    <property type="protein sequence ID" value="SLM41398.1"/>
    <property type="molecule type" value="Genomic_DNA"/>
</dbReference>
<sequence length="124" mass="12492">MIESPDALQASLTIPADHLAACAAAGLPTSGNAAGHTANFFDLAGENKPPGPLPAGFTAGGIVALVFSCVGALMGLAVITWYGVGEIGAKEEARLEGEIEVVAERVGVEVGEPLAVGVQRRGRK</sequence>
<keyword evidence="1" id="KW-1133">Transmembrane helix</keyword>
<keyword evidence="1" id="KW-0812">Transmembrane</keyword>
<keyword evidence="3" id="KW-1185">Reference proteome</keyword>
<protein>
    <submittedName>
        <fullName evidence="2">Iron transport multicopper oxidase fet3</fullName>
    </submittedName>
</protein>
<evidence type="ECO:0000313" key="2">
    <source>
        <dbReference type="EMBL" id="SLM41398.1"/>
    </source>
</evidence>